<protein>
    <submittedName>
        <fullName evidence="3">Putative myb domain-containing protein</fullName>
    </submittedName>
</protein>
<keyword evidence="1" id="KW-0175">Coiled coil</keyword>
<evidence type="ECO:0000256" key="2">
    <source>
        <dbReference type="SAM" id="MobiDB-lite"/>
    </source>
</evidence>
<dbReference type="GO" id="GO:0045944">
    <property type="term" value="P:positive regulation of transcription by RNA polymerase II"/>
    <property type="evidence" value="ECO:0007669"/>
    <property type="project" value="TreeGrafter"/>
</dbReference>
<name>U5EEI3_9DIPT</name>
<dbReference type="AlphaFoldDB" id="U5EEI3"/>
<accession>U5EEI3</accession>
<evidence type="ECO:0000256" key="1">
    <source>
        <dbReference type="SAM" id="Coils"/>
    </source>
</evidence>
<dbReference type="EMBL" id="GANO01004302">
    <property type="protein sequence ID" value="JAB55569.1"/>
    <property type="molecule type" value="mRNA"/>
</dbReference>
<feature type="region of interest" description="Disordered" evidence="2">
    <location>
        <begin position="164"/>
        <end position="193"/>
    </location>
</feature>
<feature type="coiled-coil region" evidence="1">
    <location>
        <begin position="200"/>
        <end position="234"/>
    </location>
</feature>
<feature type="region of interest" description="Disordered" evidence="2">
    <location>
        <begin position="76"/>
        <end position="103"/>
    </location>
</feature>
<dbReference type="GO" id="GO:0003713">
    <property type="term" value="F:transcription coactivator activity"/>
    <property type="evidence" value="ECO:0007669"/>
    <property type="project" value="TreeGrafter"/>
</dbReference>
<organism evidence="3">
    <name type="scientific">Corethrella appendiculata</name>
    <dbReference type="NCBI Taxonomy" id="1370023"/>
    <lineage>
        <taxon>Eukaryota</taxon>
        <taxon>Metazoa</taxon>
        <taxon>Ecdysozoa</taxon>
        <taxon>Arthropoda</taxon>
        <taxon>Hexapoda</taxon>
        <taxon>Insecta</taxon>
        <taxon>Pterygota</taxon>
        <taxon>Neoptera</taxon>
        <taxon>Endopterygota</taxon>
        <taxon>Diptera</taxon>
        <taxon>Nematocera</taxon>
        <taxon>Culicoidea</taxon>
        <taxon>Chaoboridae</taxon>
        <taxon>Corethrella</taxon>
    </lineage>
</organism>
<dbReference type="InterPro" id="IPR051647">
    <property type="entry name" value="Mediator_comp_sub12"/>
</dbReference>
<feature type="compositionally biased region" description="Low complexity" evidence="2">
    <location>
        <begin position="561"/>
        <end position="585"/>
    </location>
</feature>
<sequence>AAILQQTAEYIYTLEQEKTRLLSQNCHLKRLLDQQDHGAIESQQQQQLQLQQQQQQQQQTITSGIVTGTTTLISSSNNINNNNNNNNNTNSNNNNNNNNKDLTTSATTTILNQQLPILTVAKKRKLDAIMTVQTVSDSSDEGLGSMSPEPISLLAVVNNNNNINNNNNNNSQTTTTTTTNLTTGQTTTNSNINRSTTTTLNITAKEFLELKNQLDNEKRQKLLFEEQVKQLQRQVYPAIQQQQQTTTQTTRLQGYQPQSHAEVIEHTDNLRDDEVAVSIIQEPIITAGGNTTGTGTTKVALINRSDIVENVQLISINSNCGITKGTKVVICSPEILDEQPQQQHSKEQQIPTKIKIKEEKILIKRSRSKSPQQQPKITMNETSTPSIVTLPPKKCRIPSLLEAAIKAEPKVEVERIDQVIKPIIKEEKIIGSPQHTLSSSLQQQQKSQQQRMYVTNTSRQNLETIVEAIRHLEGDAFDNVGPQDAPLALTTNKQQQQRDRERQIQLEVNPYLKFRNTSQSTTSGGVQQQPSIISVTIPQSQLHQTLQNSPHRTLLSPTIVSTTSSTNNQQQQQTTATQILQQHQQCRPGVIVGKPNS</sequence>
<dbReference type="GO" id="GO:0016592">
    <property type="term" value="C:mediator complex"/>
    <property type="evidence" value="ECO:0007669"/>
    <property type="project" value="TreeGrafter"/>
</dbReference>
<dbReference type="PANTHER" id="PTHR46007">
    <property type="entry name" value="MEDIATOR OF RNA POLYMERASE II TRANSCRIPTION SUBUNIT 12"/>
    <property type="match status" value="1"/>
</dbReference>
<proteinExistence type="evidence at transcript level"/>
<reference evidence="3" key="1">
    <citation type="journal article" date="2014" name="Insect Biochem. Mol. Biol.">
        <title>An insight into the sialome of the frog biting fly, Corethrella appendiculata.</title>
        <authorList>
            <person name="Ribeiro J.M.C."/>
            <person name="Chagas A.C."/>
            <person name="Pham V.M."/>
            <person name="Lounibos L.P."/>
            <person name="Calvo E."/>
        </authorList>
    </citation>
    <scope>NUCLEOTIDE SEQUENCE</scope>
    <source>
        <tissue evidence="3">Salivary glands</tissue>
    </source>
</reference>
<feature type="compositionally biased region" description="Low complexity" evidence="2">
    <location>
        <begin position="76"/>
        <end position="99"/>
    </location>
</feature>
<dbReference type="PANTHER" id="PTHR46007:SF11">
    <property type="entry name" value="MEDIATOR OF RNA POLYMERASE II TRANSCRIPTION SUBUNIT 12"/>
    <property type="match status" value="1"/>
</dbReference>
<feature type="region of interest" description="Disordered" evidence="2">
    <location>
        <begin position="561"/>
        <end position="597"/>
    </location>
</feature>
<evidence type="ECO:0000313" key="3">
    <source>
        <dbReference type="EMBL" id="JAB55569.1"/>
    </source>
</evidence>
<feature type="non-terminal residue" evidence="3">
    <location>
        <position position="1"/>
    </location>
</feature>